<gene>
    <name evidence="1" type="ORF">AAIR29_03235</name>
</gene>
<dbReference type="RefSeq" id="WP_299216384.1">
    <property type="nucleotide sequence ID" value="NZ_JBDGHN010000002.1"/>
</dbReference>
<dbReference type="InterPro" id="IPR011256">
    <property type="entry name" value="Reg_factor_effector_dom_sf"/>
</dbReference>
<dbReference type="PANTHER" id="PTHR11220">
    <property type="entry name" value="HEME-BINDING PROTEIN-RELATED"/>
    <property type="match status" value="1"/>
</dbReference>
<dbReference type="PANTHER" id="PTHR11220:SF58">
    <property type="entry name" value="SOUL HEME-BINDING FAMILY PROTEIN"/>
    <property type="match status" value="1"/>
</dbReference>
<protein>
    <submittedName>
        <fullName evidence="1">Heme-binding protein</fullName>
    </submittedName>
</protein>
<dbReference type="EMBL" id="JBDGHN010000002">
    <property type="protein sequence ID" value="MEN2750638.1"/>
    <property type="molecule type" value="Genomic_DNA"/>
</dbReference>
<proteinExistence type="predicted"/>
<dbReference type="Gene3D" id="3.20.80.10">
    <property type="entry name" value="Regulatory factor, effector binding domain"/>
    <property type="match status" value="2"/>
</dbReference>
<name>A0ABU9X618_9GAMM</name>
<dbReference type="Pfam" id="PF04832">
    <property type="entry name" value="SOUL"/>
    <property type="match status" value="2"/>
</dbReference>
<reference evidence="1 2" key="1">
    <citation type="submission" date="2024-05" db="EMBL/GenBank/DDBJ databases">
        <authorList>
            <person name="Kim H.-Y."/>
            <person name="Kim E."/>
            <person name="Cai Y."/>
            <person name="Yang S.-M."/>
            <person name="Lee W."/>
        </authorList>
    </citation>
    <scope>NUCLEOTIDE SEQUENCE [LARGE SCALE GENOMIC DNA]</scope>
    <source>
        <strain evidence="1 2">FBL11</strain>
    </source>
</reference>
<evidence type="ECO:0000313" key="1">
    <source>
        <dbReference type="EMBL" id="MEN2750638.1"/>
    </source>
</evidence>
<accession>A0ABU9X618</accession>
<evidence type="ECO:0000313" key="2">
    <source>
        <dbReference type="Proteomes" id="UP001461960"/>
    </source>
</evidence>
<organism evidence="1 2">
    <name type="scientific">Psychrobacter saeujeotis</name>
    <dbReference type="NCBI Taxonomy" id="3143436"/>
    <lineage>
        <taxon>Bacteria</taxon>
        <taxon>Pseudomonadati</taxon>
        <taxon>Pseudomonadota</taxon>
        <taxon>Gammaproteobacteria</taxon>
        <taxon>Moraxellales</taxon>
        <taxon>Moraxellaceae</taxon>
        <taxon>Psychrobacter</taxon>
    </lineage>
</organism>
<comment type="caution">
    <text evidence="1">The sequence shown here is derived from an EMBL/GenBank/DDBJ whole genome shotgun (WGS) entry which is preliminary data.</text>
</comment>
<keyword evidence="2" id="KW-1185">Reference proteome</keyword>
<dbReference type="Proteomes" id="UP001461960">
    <property type="component" value="Unassembled WGS sequence"/>
</dbReference>
<sequence>MTKVADFLSSGTLFNGLLVSGLLLIPGAAMAVEEPDYTILLQADNFELRRYDKQLVAQTWVTGDQNDASREGFKVLADYIFGNNTASDGKSSKISMTAPVTMEPKSNQDKGESQKIAMTAPVSMQQDDGKWRVQFTMPSQYTIQTLPKPNNPNIEIKEVPVQNYGVIKFSGLAGTDKVAKKTEALQSWMQSQNLNIMSTPQLARYNPPWTLPFMRRNEVMIAYQPN</sequence>
<dbReference type="InterPro" id="IPR006917">
    <property type="entry name" value="SOUL_heme-bd"/>
</dbReference>
<dbReference type="SUPFAM" id="SSF55136">
    <property type="entry name" value="Probable bacterial effector-binding domain"/>
    <property type="match status" value="2"/>
</dbReference>